<dbReference type="KEGG" id="pox:MB84_31400"/>
<evidence type="ECO:0000313" key="3">
    <source>
        <dbReference type="Proteomes" id="UP000035050"/>
    </source>
</evidence>
<feature type="compositionally biased region" description="Basic and acidic residues" evidence="1">
    <location>
        <begin position="85"/>
        <end position="95"/>
    </location>
</feature>
<feature type="region of interest" description="Disordered" evidence="1">
    <location>
        <begin position="1"/>
        <end position="135"/>
    </location>
</feature>
<keyword evidence="3" id="KW-1185">Reference proteome</keyword>
<dbReference type="Proteomes" id="UP000035050">
    <property type="component" value="Plasmid pPO70-1"/>
</dbReference>
<evidence type="ECO:0000313" key="2">
    <source>
        <dbReference type="EMBL" id="ANJ86761.1"/>
    </source>
</evidence>
<protein>
    <submittedName>
        <fullName evidence="2">Uncharacterized protein</fullName>
    </submittedName>
</protein>
<reference evidence="2" key="1">
    <citation type="submission" date="2016-06" db="EMBL/GenBank/DDBJ databases">
        <title>Pandoraea oxalativorans DSM 23570 Genome Sequencing.</title>
        <authorList>
            <person name="Ee R."/>
            <person name="Lim Y.-L."/>
            <person name="Yong D."/>
            <person name="Yin W.-F."/>
            <person name="Chan K.-G."/>
        </authorList>
    </citation>
    <scope>NUCLEOTIDE SEQUENCE</scope>
    <source>
        <strain evidence="2">DSM 23570</strain>
        <plasmid evidence="2">pPO70-1</plasmid>
    </source>
</reference>
<accession>A0A192B117</accession>
<keyword evidence="2" id="KW-0614">Plasmid</keyword>
<name>A0A192B117_9BURK</name>
<gene>
    <name evidence="2" type="ORF">MB84_31400</name>
</gene>
<sequence length="135" mass="14918">MSDKATPLKRRGPSRIMRRGGRGEAEVHNGQRRTGRVTARLTRHICTAGRGFMGPKVTAEDARERRRPLRQAPSEGTHAPVRVTDPIEPKIDPKRGRPFPRFPTAPGRAGRVALNDREGRFRAPPGGPLCRAMTA</sequence>
<proteinExistence type="predicted"/>
<dbReference type="AlphaFoldDB" id="A0A192B117"/>
<organism evidence="2 3">
    <name type="scientific">Pandoraea oxalativorans</name>
    <dbReference type="NCBI Taxonomy" id="573737"/>
    <lineage>
        <taxon>Bacteria</taxon>
        <taxon>Pseudomonadati</taxon>
        <taxon>Pseudomonadota</taxon>
        <taxon>Betaproteobacteria</taxon>
        <taxon>Burkholderiales</taxon>
        <taxon>Burkholderiaceae</taxon>
        <taxon>Pandoraea</taxon>
    </lineage>
</organism>
<evidence type="ECO:0000256" key="1">
    <source>
        <dbReference type="SAM" id="MobiDB-lite"/>
    </source>
</evidence>
<geneLocation type="plasmid" evidence="2 3">
    <name>pPO70-1</name>
</geneLocation>
<feature type="compositionally biased region" description="Basic residues" evidence="1">
    <location>
        <begin position="7"/>
        <end position="20"/>
    </location>
</feature>
<dbReference type="EMBL" id="CP011518">
    <property type="protein sequence ID" value="ANJ86761.1"/>
    <property type="molecule type" value="Genomic_DNA"/>
</dbReference>